<gene>
    <name evidence="2" type="ORF">RSOLAG22IIIB_12805</name>
</gene>
<keyword evidence="3" id="KW-1185">Reference proteome</keyword>
<evidence type="ECO:0000313" key="3">
    <source>
        <dbReference type="Proteomes" id="UP000044841"/>
    </source>
</evidence>
<keyword evidence="1" id="KW-0749">Sporulation</keyword>
<reference evidence="2 3" key="1">
    <citation type="submission" date="2015-07" db="EMBL/GenBank/DDBJ databases">
        <authorList>
            <person name="Noorani M."/>
        </authorList>
    </citation>
    <scope>NUCLEOTIDE SEQUENCE [LARGE SCALE GENOMIC DNA]</scope>
    <source>
        <strain evidence="2">BBA 69670</strain>
    </source>
</reference>
<evidence type="ECO:0000313" key="2">
    <source>
        <dbReference type="EMBL" id="CUA77743.1"/>
    </source>
</evidence>
<dbReference type="Proteomes" id="UP000044841">
    <property type="component" value="Unassembled WGS sequence"/>
</dbReference>
<dbReference type="GO" id="GO:0005576">
    <property type="term" value="C:extracellular region"/>
    <property type="evidence" value="ECO:0007669"/>
    <property type="project" value="InterPro"/>
</dbReference>
<dbReference type="AlphaFoldDB" id="A0A0K6GGJ4"/>
<organism evidence="2 3">
    <name type="scientific">Rhizoctonia solani</name>
    <dbReference type="NCBI Taxonomy" id="456999"/>
    <lineage>
        <taxon>Eukaryota</taxon>
        <taxon>Fungi</taxon>
        <taxon>Dikarya</taxon>
        <taxon>Basidiomycota</taxon>
        <taxon>Agaricomycotina</taxon>
        <taxon>Agaricomycetes</taxon>
        <taxon>Cantharellales</taxon>
        <taxon>Ceratobasidiaceae</taxon>
        <taxon>Rhizoctonia</taxon>
    </lineage>
</organism>
<dbReference type="Gene3D" id="3.40.198.10">
    <property type="entry name" value="Delta-endotoxin CytB-like"/>
    <property type="match status" value="1"/>
</dbReference>
<protein>
    <submittedName>
        <fullName evidence="2">Uncharacterized protein</fullName>
    </submittedName>
</protein>
<dbReference type="InterPro" id="IPR001615">
    <property type="entry name" value="Endotoxin_CytB"/>
</dbReference>
<evidence type="ECO:0000256" key="1">
    <source>
        <dbReference type="ARBA" id="ARBA00022969"/>
    </source>
</evidence>
<sequence>MSDASALFDQHHCVRPDLIPASRSVMKYAGYFLKFQPDSGGAIFNWFWFLRDLLDNRCGSKSDATIEEHGKEHIEQHELNINSMVDKIMDILFKFSKATIRSGDKDAITAKVKNTFTNLSRQESSNICFFGCLPAIWHESHGTNSSYTYRIGFSFPHEWSVTDFYAVIATIELKAEVRRSSVELIWPLGLGVPGLTTSDFFADITCIKLKCTKNFVAGEKPLLT</sequence>
<dbReference type="SUPFAM" id="SSF55676">
    <property type="entry name" value="CytB endotoxin-like"/>
    <property type="match status" value="1"/>
</dbReference>
<proteinExistence type="predicted"/>
<dbReference type="GO" id="GO:0030435">
    <property type="term" value="P:sporulation resulting in formation of a cellular spore"/>
    <property type="evidence" value="ECO:0007669"/>
    <property type="project" value="UniProtKB-KW"/>
</dbReference>
<name>A0A0K6GGJ4_9AGAM</name>
<dbReference type="Pfam" id="PF01338">
    <property type="entry name" value="Bac_thur_toxin"/>
    <property type="match status" value="1"/>
</dbReference>
<dbReference type="EMBL" id="CYGV01001869">
    <property type="protein sequence ID" value="CUA77743.1"/>
    <property type="molecule type" value="Genomic_DNA"/>
</dbReference>
<dbReference type="InterPro" id="IPR035918">
    <property type="entry name" value="CytB_endotoxin-like_sf"/>
</dbReference>
<accession>A0A0K6GGJ4</accession>